<dbReference type="SUPFAM" id="SSF82199">
    <property type="entry name" value="SET domain"/>
    <property type="match status" value="1"/>
</dbReference>
<dbReference type="EMBL" id="JBANQN010000002">
    <property type="protein sequence ID" value="KAK6797768.1"/>
    <property type="molecule type" value="Genomic_DNA"/>
</dbReference>
<feature type="domain" description="SET" evidence="5">
    <location>
        <begin position="38"/>
        <end position="286"/>
    </location>
</feature>
<keyword evidence="7" id="KW-1185">Reference proteome</keyword>
<dbReference type="Gene3D" id="3.100.10.10">
    <property type="match status" value="1"/>
</dbReference>
<keyword evidence="2" id="KW-0689">Ribosomal protein</keyword>
<dbReference type="PROSITE" id="PS50280">
    <property type="entry name" value="SET"/>
    <property type="match status" value="1"/>
</dbReference>
<keyword evidence="3" id="KW-0687">Ribonucleoprotein</keyword>
<evidence type="ECO:0000256" key="2">
    <source>
        <dbReference type="ARBA" id="ARBA00022980"/>
    </source>
</evidence>
<dbReference type="Pfam" id="PF00856">
    <property type="entry name" value="SET"/>
    <property type="match status" value="1"/>
</dbReference>
<dbReference type="HAMAP" id="MF_01341">
    <property type="entry name" value="Ribosomal_uL15"/>
    <property type="match status" value="1"/>
</dbReference>
<proteinExistence type="inferred from homology"/>
<feature type="region of interest" description="Disordered" evidence="4">
    <location>
        <begin position="514"/>
        <end position="565"/>
    </location>
</feature>
<dbReference type="Pfam" id="PF09273">
    <property type="entry name" value="Rubis-subs-bind"/>
    <property type="match status" value="1"/>
</dbReference>
<comment type="similarity">
    <text evidence="1">Belongs to the universal ribosomal protein uL15 family.</text>
</comment>
<sequence>MEVAAELNLKSFLKWAAELGISDSPTTCTTQSDSCLGNTLCVSNFPKAGGRGLAAVRDIKKGELILRVPKGALMTSQNLMKNDEAFSISVKNHPSLPSTQILAVGLLNEANKGKSSRWWPYLKQFPRSYDTLADFGKFEIQALQIDDAIWAAQKASRKAEEEWNEVTQLMHELKLKPQFLALKAWLWASGSISSRTMHIPWDEAGCLCPVGDFFNYAAPEEETSNYEDRGAGKPYSLQENGTLKSETELDAAARLIDAGYEKDVSSYHFYARRNYRKGDQVLLSYGTYTNLELLQHYGFLLTENPNDKAFIPLEPDMYSLCSWDNESLYIHPDGKPSFALLSTLRFWAVPKTSRKSVVHLVYSGNRLSTESEVVAMRWLITKCRTALEVLQTTAPEDCKLLNILNKFQDDHKFPEIKEMPPPLASELCAFIEKNKNVVSEGICSMSSVARRSIERWKLAILWSESIKISQHIFTSSQKFPFLQFSERPISNIRSLGCQFRRAYSLLSLNDLQDNKGARKQKTRKGRGIGSGKGKTAGRGHKGQKARGTYKFGFEGGQTPLRRRVPKRGFKNPFSLTFQPVGLGKIAKLINAGKIDSSELITMKTLKDSGAIGKQIEDGARLMGRGAEHIQWPIHLEVSRVTARAKAAVEAAGGSVRRVHYNKLGLRALLKPEWFEKKGRLLPRPARPPPKLKDKVDSIGRLPAPTKPLPFVTEEAESMSAAPA</sequence>
<evidence type="ECO:0000313" key="6">
    <source>
        <dbReference type="EMBL" id="KAK6797768.1"/>
    </source>
</evidence>
<dbReference type="InterPro" id="IPR021131">
    <property type="entry name" value="Ribosomal_uL15/eL18"/>
</dbReference>
<evidence type="ECO:0000256" key="3">
    <source>
        <dbReference type="ARBA" id="ARBA00023274"/>
    </source>
</evidence>
<accession>A0AAN8U8F8</accession>
<dbReference type="GO" id="GO:0006412">
    <property type="term" value="P:translation"/>
    <property type="evidence" value="ECO:0007669"/>
    <property type="project" value="InterPro"/>
</dbReference>
<dbReference type="InterPro" id="IPR015353">
    <property type="entry name" value="Rubisco_LSMT_subst-bd"/>
</dbReference>
<dbReference type="FunFam" id="3.90.1410.10:FF:000012">
    <property type="entry name" value="Protein SET DOMAIN GROUP 40"/>
    <property type="match status" value="1"/>
</dbReference>
<evidence type="ECO:0000256" key="1">
    <source>
        <dbReference type="ARBA" id="ARBA00007320"/>
    </source>
</evidence>
<reference evidence="6 7" key="1">
    <citation type="submission" date="2024-02" db="EMBL/GenBank/DDBJ databases">
        <title>de novo genome assembly of Solanum bulbocastanum strain 11H21.</title>
        <authorList>
            <person name="Hosaka A.J."/>
        </authorList>
    </citation>
    <scope>NUCLEOTIDE SEQUENCE [LARGE SCALE GENOMIC DNA]</scope>
    <source>
        <tissue evidence="6">Young leaves</tissue>
    </source>
</reference>
<dbReference type="Pfam" id="PF00828">
    <property type="entry name" value="Ribosomal_L27A"/>
    <property type="match status" value="1"/>
</dbReference>
<dbReference type="InterPro" id="IPR036227">
    <property type="entry name" value="Ribosomal_uL15/eL18_sf"/>
</dbReference>
<evidence type="ECO:0000259" key="5">
    <source>
        <dbReference type="PROSITE" id="PS50280"/>
    </source>
</evidence>
<evidence type="ECO:0000256" key="4">
    <source>
        <dbReference type="SAM" id="MobiDB-lite"/>
    </source>
</evidence>
<gene>
    <name evidence="6" type="ORF">RDI58_005470</name>
</gene>
<dbReference type="PANTHER" id="PTHR12934:SF11">
    <property type="entry name" value="LARGE RIBOSOMAL SUBUNIT PROTEIN UL15M"/>
    <property type="match status" value="1"/>
</dbReference>
<comment type="caution">
    <text evidence="6">The sequence shown here is derived from an EMBL/GenBank/DDBJ whole genome shotgun (WGS) entry which is preliminary data.</text>
</comment>
<dbReference type="PANTHER" id="PTHR12934">
    <property type="entry name" value="50S RIBOSOMAL PROTEIN L15"/>
    <property type="match status" value="1"/>
</dbReference>
<dbReference type="FunFam" id="3.100.10.10:FF:000007">
    <property type="entry name" value="50S ribosomal protein L15"/>
    <property type="match status" value="1"/>
</dbReference>
<dbReference type="NCBIfam" id="TIGR01071">
    <property type="entry name" value="rplO_bact"/>
    <property type="match status" value="1"/>
</dbReference>
<dbReference type="CDD" id="cd10527">
    <property type="entry name" value="SET_LSMT"/>
    <property type="match status" value="1"/>
</dbReference>
<dbReference type="AlphaFoldDB" id="A0AAN8U8F8"/>
<dbReference type="InterPro" id="IPR005749">
    <property type="entry name" value="Ribosomal_uL15_bac-type"/>
</dbReference>
<dbReference type="GO" id="GO:0005762">
    <property type="term" value="C:mitochondrial large ribosomal subunit"/>
    <property type="evidence" value="ECO:0007669"/>
    <property type="project" value="TreeGrafter"/>
</dbReference>
<organism evidence="6 7">
    <name type="scientific">Solanum bulbocastanum</name>
    <name type="common">Wild potato</name>
    <dbReference type="NCBI Taxonomy" id="147425"/>
    <lineage>
        <taxon>Eukaryota</taxon>
        <taxon>Viridiplantae</taxon>
        <taxon>Streptophyta</taxon>
        <taxon>Embryophyta</taxon>
        <taxon>Tracheophyta</taxon>
        <taxon>Spermatophyta</taxon>
        <taxon>Magnoliopsida</taxon>
        <taxon>eudicotyledons</taxon>
        <taxon>Gunneridae</taxon>
        <taxon>Pentapetalae</taxon>
        <taxon>asterids</taxon>
        <taxon>lamiids</taxon>
        <taxon>Solanales</taxon>
        <taxon>Solanaceae</taxon>
        <taxon>Solanoideae</taxon>
        <taxon>Solaneae</taxon>
        <taxon>Solanum</taxon>
    </lineage>
</organism>
<dbReference type="GO" id="GO:0003729">
    <property type="term" value="F:mRNA binding"/>
    <property type="evidence" value="ECO:0007669"/>
    <property type="project" value="UniProtKB-ARBA"/>
</dbReference>
<dbReference type="InterPro" id="IPR046341">
    <property type="entry name" value="SET_dom_sf"/>
</dbReference>
<feature type="compositionally biased region" description="Basic residues" evidence="4">
    <location>
        <begin position="517"/>
        <end position="526"/>
    </location>
</feature>
<dbReference type="GO" id="GO:0003735">
    <property type="term" value="F:structural constituent of ribosome"/>
    <property type="evidence" value="ECO:0007669"/>
    <property type="project" value="InterPro"/>
</dbReference>
<protein>
    <recommendedName>
        <fullName evidence="5">SET domain-containing protein</fullName>
    </recommendedName>
</protein>
<dbReference type="Proteomes" id="UP001371456">
    <property type="component" value="Unassembled WGS sequence"/>
</dbReference>
<dbReference type="Gene3D" id="3.90.1410.10">
    <property type="entry name" value="set domain protein methyltransferase, domain 1"/>
    <property type="match status" value="1"/>
</dbReference>
<feature type="region of interest" description="Disordered" evidence="4">
    <location>
        <begin position="679"/>
        <end position="723"/>
    </location>
</feature>
<feature type="compositionally biased region" description="Basic residues" evidence="4">
    <location>
        <begin position="535"/>
        <end position="544"/>
    </location>
</feature>
<name>A0AAN8U8F8_SOLBU</name>
<dbReference type="SUPFAM" id="SSF52080">
    <property type="entry name" value="Ribosomal proteins L15p and L18e"/>
    <property type="match status" value="1"/>
</dbReference>
<dbReference type="InterPro" id="IPR030878">
    <property type="entry name" value="Ribosomal_uL15"/>
</dbReference>
<evidence type="ECO:0000313" key="7">
    <source>
        <dbReference type="Proteomes" id="UP001371456"/>
    </source>
</evidence>
<dbReference type="InterPro" id="IPR001214">
    <property type="entry name" value="SET_dom"/>
</dbReference>